<feature type="binding site" evidence="5">
    <location>
        <position position="613"/>
    </location>
    <ligand>
        <name>L-glutamate</name>
        <dbReference type="ChEBI" id="CHEBI:29985"/>
    </ligand>
</feature>
<dbReference type="FunFam" id="3.60.20.40:FF:000001">
    <property type="entry name" value="Gamma-glutamyltranspeptidase 1"/>
    <property type="match status" value="1"/>
</dbReference>
<dbReference type="GO" id="GO:0050727">
    <property type="term" value="P:regulation of inflammatory response"/>
    <property type="evidence" value="ECO:0007669"/>
    <property type="project" value="TreeGrafter"/>
</dbReference>
<evidence type="ECO:0000313" key="8">
    <source>
        <dbReference type="EMBL" id="RXN15266.1"/>
    </source>
</evidence>
<dbReference type="InterPro" id="IPR043138">
    <property type="entry name" value="GGT_lsub"/>
</dbReference>
<dbReference type="PANTHER" id="PTHR11686">
    <property type="entry name" value="GAMMA GLUTAMYL TRANSPEPTIDASE"/>
    <property type="match status" value="1"/>
</dbReference>
<feature type="transmembrane region" description="Helical" evidence="6">
    <location>
        <begin position="304"/>
        <end position="331"/>
    </location>
</feature>
<comment type="catalytic activity">
    <reaction evidence="6">
        <text>an S-substituted glutathione + H2O = an S-substituted L-cysteinylglycine + L-glutamate</text>
        <dbReference type="Rhea" id="RHEA:59468"/>
        <dbReference type="ChEBI" id="CHEBI:15377"/>
        <dbReference type="ChEBI" id="CHEBI:29985"/>
        <dbReference type="ChEBI" id="CHEBI:90779"/>
        <dbReference type="ChEBI" id="CHEBI:143103"/>
        <dbReference type="EC" id="3.4.19.13"/>
    </reaction>
</comment>
<sequence>MDFPPLFSDGAVTSDPRSLILERKEGGTASTMSLQKETDDQNQAAVSAVSLKSSNSMRQPPELSDETVTSDRKSLILERKEGGTASTMSLHEEREDQTQKAASAVCLKSNNSIRQPPEQSDGTETSDTKSLILERKEGGTASTMSLQKETDDQNQAAVSAVSLKSSNSMRKPPELSDGTVTSDPKSLILERKEGGTASTMSLHEERENQTQKAVSVVCLKSNNSIRQPPKQSDGTETSDTKYLLAAFVVVVFIVTISLTLSLTLTLKSTQTPKCYAKAAVAADARNCSEIGSDMLKRNGSAVDAAIAALLCVSLFNAHSMGIGGGVIFTIYDASTGKVETINARETAPKYASDDMFDEEETKPGLFIAVPGELRGYELAHERHGRLPWRELFEPSIKLAQRGIPIGKAMAKAIKENEKAILNNAALCEVFCDSNKTILKENDIIRFLKLAVTYQKIADEGPNAFYDGSLTQSIVDEIKAEGYNISSNSVSSTGNKTLTYHRMIEAFRFADVQKSKLGDPLDKNITEIVSEFVQNMTSDSFANHIRSKIKDDIKQDRYDDQFESITADDYGTSHLSIVTEDGSAVAVTSSINSFFGSQVMSPSTGIIFNNQMLDFEDTDLTNGNITQTNSIKPGKRPLSSMCPTIILDKNSGQVKMVVGGSGGTNITTATAQVILNYLFFDYDVKRAVNEPRVQIMPNMTFVDEKFDKNVLDGLKLKNHDIYNNTAISAVQAVVQQENKVCAESDDRKGGYPAGY</sequence>
<feature type="binding site" evidence="5">
    <location>
        <begin position="589"/>
        <end position="591"/>
    </location>
    <ligand>
        <name>L-glutamate</name>
        <dbReference type="ChEBI" id="CHEBI:29985"/>
    </ligand>
</feature>
<dbReference type="EC" id="3.4.19.13" evidence="6"/>
<evidence type="ECO:0007829" key="10">
    <source>
        <dbReference type="PeptideAtlas" id="A0A498M725"/>
    </source>
</evidence>
<name>A0A498M725_LABRO</name>
<feature type="compositionally biased region" description="Polar residues" evidence="7">
    <location>
        <begin position="140"/>
        <end position="169"/>
    </location>
</feature>
<dbReference type="InterPro" id="IPR029055">
    <property type="entry name" value="Ntn_hydrolases_N"/>
</dbReference>
<dbReference type="GO" id="GO:0036374">
    <property type="term" value="F:glutathione hydrolase activity"/>
    <property type="evidence" value="ECO:0007669"/>
    <property type="project" value="UniProtKB-UniRule"/>
</dbReference>
<comment type="pathway">
    <text evidence="6">Sulfur metabolism; glutathione metabolism.</text>
</comment>
<comment type="catalytic activity">
    <reaction evidence="6">
        <text>an N-terminal (5-L-glutamyl)-[peptide] + an alpha-amino acid = 5-L-glutamyl amino acid + an N-terminal L-alpha-aminoacyl-[peptide]</text>
        <dbReference type="Rhea" id="RHEA:23904"/>
        <dbReference type="Rhea" id="RHEA-COMP:9780"/>
        <dbReference type="Rhea" id="RHEA-COMP:9795"/>
        <dbReference type="ChEBI" id="CHEBI:77644"/>
        <dbReference type="ChEBI" id="CHEBI:78597"/>
        <dbReference type="ChEBI" id="CHEBI:78599"/>
        <dbReference type="ChEBI" id="CHEBI:78608"/>
        <dbReference type="EC" id="2.3.2.2"/>
    </reaction>
</comment>
<dbReference type="GO" id="GO:0031179">
    <property type="term" value="P:peptide modification"/>
    <property type="evidence" value="ECO:0007669"/>
    <property type="project" value="TreeGrafter"/>
</dbReference>
<comment type="caution">
    <text evidence="6">Lacks conserved residue(s) required for the propagation of feature annotation.</text>
</comment>
<dbReference type="GO" id="GO:0103068">
    <property type="term" value="F:leukotriene C4 gamma-glutamyl transferase activity"/>
    <property type="evidence" value="ECO:0007669"/>
    <property type="project" value="UniProtKB-EC"/>
</dbReference>
<evidence type="ECO:0000256" key="7">
    <source>
        <dbReference type="SAM" id="MobiDB-lite"/>
    </source>
</evidence>
<feature type="compositionally biased region" description="Polar residues" evidence="7">
    <location>
        <begin position="108"/>
        <end position="129"/>
    </location>
</feature>
<comment type="catalytic activity">
    <reaction evidence="6">
        <text>glutathione + H2O = L-cysteinylglycine + L-glutamate</text>
        <dbReference type="Rhea" id="RHEA:28807"/>
        <dbReference type="ChEBI" id="CHEBI:15377"/>
        <dbReference type="ChEBI" id="CHEBI:29985"/>
        <dbReference type="ChEBI" id="CHEBI:57925"/>
        <dbReference type="ChEBI" id="CHEBI:61694"/>
        <dbReference type="EC" id="3.4.19.13"/>
    </reaction>
</comment>
<dbReference type="GO" id="GO:0002682">
    <property type="term" value="P:regulation of immune system process"/>
    <property type="evidence" value="ECO:0007669"/>
    <property type="project" value="TreeGrafter"/>
</dbReference>
<dbReference type="GO" id="GO:0005886">
    <property type="term" value="C:plasma membrane"/>
    <property type="evidence" value="ECO:0007669"/>
    <property type="project" value="TreeGrafter"/>
</dbReference>
<evidence type="ECO:0000256" key="5">
    <source>
        <dbReference type="PIRSR" id="PIRSR600101-2"/>
    </source>
</evidence>
<evidence type="ECO:0000256" key="4">
    <source>
        <dbReference type="PIRSR" id="PIRSR600101-1"/>
    </source>
</evidence>
<dbReference type="Gene3D" id="1.10.246.130">
    <property type="match status" value="1"/>
</dbReference>
<dbReference type="EC" id="2.3.2.2" evidence="6"/>
<keyword evidence="2" id="KW-0325">Glycoprotein</keyword>
<evidence type="ECO:0000256" key="2">
    <source>
        <dbReference type="ARBA" id="ARBA00023180"/>
    </source>
</evidence>
<dbReference type="AlphaFoldDB" id="A0A498M725"/>
<dbReference type="Proteomes" id="UP000290572">
    <property type="component" value="Unassembled WGS sequence"/>
</dbReference>
<dbReference type="STRING" id="84645.A0A498M725"/>
<reference evidence="8 9" key="1">
    <citation type="submission" date="2018-03" db="EMBL/GenBank/DDBJ databases">
        <title>Draft genome sequence of Rohu Carp (Labeo rohita).</title>
        <authorList>
            <person name="Das P."/>
            <person name="Kushwaha B."/>
            <person name="Joshi C.G."/>
            <person name="Kumar D."/>
            <person name="Nagpure N.S."/>
            <person name="Sahoo L."/>
            <person name="Das S.P."/>
            <person name="Bit A."/>
            <person name="Patnaik S."/>
            <person name="Meher P.K."/>
            <person name="Jayasankar P."/>
            <person name="Koringa P.G."/>
            <person name="Patel N.V."/>
            <person name="Hinsu A.T."/>
            <person name="Kumar R."/>
            <person name="Pandey M."/>
            <person name="Agarwal S."/>
            <person name="Srivastava S."/>
            <person name="Singh M."/>
            <person name="Iquebal M.A."/>
            <person name="Jaiswal S."/>
            <person name="Angadi U.B."/>
            <person name="Kumar N."/>
            <person name="Raza M."/>
            <person name="Shah T.M."/>
            <person name="Rai A."/>
            <person name="Jena J.K."/>
        </authorList>
    </citation>
    <scope>NUCLEOTIDE SEQUENCE [LARGE SCALE GENOMIC DNA]</scope>
    <source>
        <strain evidence="8">DASCIFA01</strain>
        <tissue evidence="8">Testis</tissue>
    </source>
</reference>
<evidence type="ECO:0000256" key="6">
    <source>
        <dbReference type="RuleBase" id="RU368068"/>
    </source>
</evidence>
<feature type="active site" description="Nucleophile" evidence="4">
    <location>
        <position position="571"/>
    </location>
</feature>
<keyword evidence="6" id="KW-1133">Transmembrane helix</keyword>
<keyword evidence="6" id="KW-0012">Acyltransferase</keyword>
<keyword evidence="9" id="KW-1185">Reference proteome</keyword>
<keyword evidence="3" id="KW-1199">Hemostasis impairing toxin</keyword>
<proteinExistence type="evidence at protein level"/>
<feature type="binding site" evidence="5">
    <location>
        <position position="344"/>
    </location>
    <ligand>
        <name>L-glutamate</name>
        <dbReference type="ChEBI" id="CHEBI:29985"/>
    </ligand>
</feature>
<feature type="transmembrane region" description="Helical" evidence="6">
    <location>
        <begin position="242"/>
        <end position="266"/>
    </location>
</feature>
<feature type="binding site" evidence="5">
    <location>
        <begin position="638"/>
        <end position="639"/>
    </location>
    <ligand>
        <name>L-glutamate</name>
        <dbReference type="ChEBI" id="CHEBI:29985"/>
    </ligand>
</feature>
<dbReference type="PANTHER" id="PTHR11686:SF56">
    <property type="entry name" value="GLUTATHIONE HYDROLASE 1 PROENZYME-RELATED"/>
    <property type="match status" value="1"/>
</dbReference>
<dbReference type="SUPFAM" id="SSF56235">
    <property type="entry name" value="N-terminal nucleophile aminohydrolases (Ntn hydrolases)"/>
    <property type="match status" value="1"/>
</dbReference>
<feature type="compositionally biased region" description="Polar residues" evidence="7">
    <location>
        <begin position="28"/>
        <end position="58"/>
    </location>
</feature>
<dbReference type="InterPro" id="IPR043137">
    <property type="entry name" value="GGT_ssub_C"/>
</dbReference>
<evidence type="ECO:0000256" key="1">
    <source>
        <dbReference type="ARBA" id="ARBA00009381"/>
    </source>
</evidence>
<comment type="function">
    <text evidence="6">Cleaves the gamma-glutamyl peptide bond of glutathione and glutathione conjugates.</text>
</comment>
<evidence type="ECO:0000313" key="9">
    <source>
        <dbReference type="Proteomes" id="UP000290572"/>
    </source>
</evidence>
<keyword evidence="10" id="KW-1267">Proteomics identification</keyword>
<protein>
    <recommendedName>
        <fullName evidence="6">Glutathione hydrolase</fullName>
        <ecNumber evidence="6">2.3.2.2</ecNumber>
        <ecNumber evidence="6">3.4.19.13</ecNumber>
    </recommendedName>
    <alternativeName>
        <fullName evidence="6">Gamma-glutamyltransferase</fullName>
    </alternativeName>
    <alternativeName>
        <fullName evidence="6">Gamma-glutamyltranspeptidase</fullName>
    </alternativeName>
</protein>
<keyword evidence="3" id="KW-0800">Toxin</keyword>
<feature type="compositionally biased region" description="Basic and acidic residues" evidence="7">
    <location>
        <begin position="69"/>
        <end position="82"/>
    </location>
</feature>
<evidence type="ECO:0000256" key="3">
    <source>
        <dbReference type="ARBA" id="ARBA00084097"/>
    </source>
</evidence>
<keyword evidence="6" id="KW-0378">Hydrolase</keyword>
<keyword evidence="6" id="KW-0808">Transferase</keyword>
<dbReference type="GO" id="GO:0006751">
    <property type="term" value="P:glutathione catabolic process"/>
    <property type="evidence" value="ECO:0007669"/>
    <property type="project" value="UniProtKB-UniRule"/>
</dbReference>
<dbReference type="InterPro" id="IPR000101">
    <property type="entry name" value="GGT_peptidase"/>
</dbReference>
<feature type="binding site" evidence="5">
    <location>
        <position position="662"/>
    </location>
    <ligand>
        <name>L-glutamate</name>
        <dbReference type="ChEBI" id="CHEBI:29985"/>
    </ligand>
</feature>
<dbReference type="PRINTS" id="PR01210">
    <property type="entry name" value="GGTRANSPTASE"/>
</dbReference>
<accession>A0A498M725</accession>
<feature type="region of interest" description="Disordered" evidence="7">
    <location>
        <begin position="26"/>
        <end position="187"/>
    </location>
</feature>
<keyword evidence="3" id="KW-1202">Platelet aggregation activating toxin</keyword>
<gene>
    <name evidence="8" type="ORF">ROHU_028186</name>
</gene>
<comment type="similarity">
    <text evidence="1">Belongs to the gamma-glutamyltransferase family.</text>
</comment>
<dbReference type="Pfam" id="PF01019">
    <property type="entry name" value="G_glu_transpept"/>
    <property type="match status" value="2"/>
</dbReference>
<dbReference type="Gene3D" id="3.60.20.40">
    <property type="match status" value="1"/>
</dbReference>
<dbReference type="EMBL" id="QBIY01012858">
    <property type="protein sequence ID" value="RXN15266.1"/>
    <property type="molecule type" value="Genomic_DNA"/>
</dbReference>
<comment type="caution">
    <text evidence="8">The sequence shown here is derived from an EMBL/GenBank/DDBJ whole genome shotgun (WGS) entry which is preliminary data.</text>
</comment>
<keyword evidence="6" id="KW-0472">Membrane</keyword>
<keyword evidence="6" id="KW-0812">Transmembrane</keyword>
<organism evidence="8 9">
    <name type="scientific">Labeo rohita</name>
    <name type="common">Indian major carp</name>
    <name type="synonym">Cyprinus rohita</name>
    <dbReference type="NCBI Taxonomy" id="84645"/>
    <lineage>
        <taxon>Eukaryota</taxon>
        <taxon>Metazoa</taxon>
        <taxon>Chordata</taxon>
        <taxon>Craniata</taxon>
        <taxon>Vertebrata</taxon>
        <taxon>Euteleostomi</taxon>
        <taxon>Actinopterygii</taxon>
        <taxon>Neopterygii</taxon>
        <taxon>Teleostei</taxon>
        <taxon>Ostariophysi</taxon>
        <taxon>Cypriniformes</taxon>
        <taxon>Cyprinidae</taxon>
        <taxon>Labeoninae</taxon>
        <taxon>Labeonini</taxon>
        <taxon>Labeo</taxon>
    </lineage>
</organism>
<comment type="subcellular location">
    <subcellularLocation>
        <location evidence="6">Membrane</location>
        <topology evidence="6">Single-pass type II membrane protein</topology>
    </subcellularLocation>
</comment>